<dbReference type="Pfam" id="PF00067">
    <property type="entry name" value="p450"/>
    <property type="match status" value="1"/>
</dbReference>
<sequence length="559" mass="63031">MTNVTYAVLALLPLVTWYLFTQLRGWRFQKYSHLSNQFPQSFLFGHLEIIAKGFIKFGDSRRHVDYVLEDMAKTAGYPQMLFIDLRPVNYPTVFVASHEIAEQISRATKLSPESVPKSPTMQDSYRRLIGAKSIISEGGASWKALRKRFNPGFAPQHLLTLLPQILEKTTTFISKLDALAESGVDFDMDPLCTNLTFDIIGAIVTNLEFKAQDASGGNEIVRHFRNLLATFSDTGRLWLWLNVPVRIKRLISSYKADAAIKRCIKDKFEEIKAAQSGRGKQTKDRSVLALALKDTDILTADILQSTADQVKSFLFAGHDTTSILLQWLLYALSIHPKCLATIRAEHEAVFGDSDPQEKLLAKPDETIQALTYTSACIKEALRLWPPAASARRAPPGTGFKVRMEDGDEVYLDGTVLYICHYLIQRDPKVYGETANDFVPERWLGDTSTSVEKEEGSIRRTDSSKIPISAWRAFERGPRNCIGQELANLEARVILACVIKRYDFIKVGAGEVELDDKDRPVVDKNGVYKTKSELFNTMQVTAKPFDRCRMRINKHQPIAE</sequence>
<reference evidence="2" key="1">
    <citation type="journal article" date="2020" name="Stud. Mycol.">
        <title>101 Dothideomycetes genomes: a test case for predicting lifestyles and emergence of pathogens.</title>
        <authorList>
            <person name="Haridas S."/>
            <person name="Albert R."/>
            <person name="Binder M."/>
            <person name="Bloem J."/>
            <person name="Labutti K."/>
            <person name="Salamov A."/>
            <person name="Andreopoulos B."/>
            <person name="Baker S."/>
            <person name="Barry K."/>
            <person name="Bills G."/>
            <person name="Bluhm B."/>
            <person name="Cannon C."/>
            <person name="Castanera R."/>
            <person name="Culley D."/>
            <person name="Daum C."/>
            <person name="Ezra D."/>
            <person name="Gonzalez J."/>
            <person name="Henrissat B."/>
            <person name="Kuo A."/>
            <person name="Liang C."/>
            <person name="Lipzen A."/>
            <person name="Lutzoni F."/>
            <person name="Magnuson J."/>
            <person name="Mondo S."/>
            <person name="Nolan M."/>
            <person name="Ohm R."/>
            <person name="Pangilinan J."/>
            <person name="Park H.-J."/>
            <person name="Ramirez L."/>
            <person name="Alfaro M."/>
            <person name="Sun H."/>
            <person name="Tritt A."/>
            <person name="Yoshinaga Y."/>
            <person name="Zwiers L.-H."/>
            <person name="Turgeon B."/>
            <person name="Goodwin S."/>
            <person name="Spatafora J."/>
            <person name="Crous P."/>
            <person name="Grigoriev I."/>
        </authorList>
    </citation>
    <scope>NUCLEOTIDE SEQUENCE</scope>
    <source>
        <strain evidence="2">CBS 109.77</strain>
    </source>
</reference>
<dbReference type="InterPro" id="IPR050121">
    <property type="entry name" value="Cytochrome_P450_monoxygenase"/>
</dbReference>
<dbReference type="GO" id="GO:0016705">
    <property type="term" value="F:oxidoreductase activity, acting on paired donors, with incorporation or reduction of molecular oxygen"/>
    <property type="evidence" value="ECO:0007669"/>
    <property type="project" value="InterPro"/>
</dbReference>
<dbReference type="EMBL" id="MU001978">
    <property type="protein sequence ID" value="KAF2792269.1"/>
    <property type="molecule type" value="Genomic_DNA"/>
</dbReference>
<dbReference type="SUPFAM" id="SSF48264">
    <property type="entry name" value="Cytochrome P450"/>
    <property type="match status" value="1"/>
</dbReference>
<comment type="cofactor">
    <cofactor evidence="1">
        <name>heme</name>
        <dbReference type="ChEBI" id="CHEBI:30413"/>
    </cofactor>
</comment>
<dbReference type="InterPro" id="IPR002401">
    <property type="entry name" value="Cyt_P450_E_grp-I"/>
</dbReference>
<keyword evidence="1" id="KW-0479">Metal-binding</keyword>
<dbReference type="PANTHER" id="PTHR24305:SF222">
    <property type="entry name" value="CYTOCHROME P450 MONOOXYGENASE STCS"/>
    <property type="match status" value="1"/>
</dbReference>
<dbReference type="OrthoDB" id="10029320at2759"/>
<dbReference type="Gene3D" id="1.10.630.10">
    <property type="entry name" value="Cytochrome P450"/>
    <property type="match status" value="1"/>
</dbReference>
<name>A0A6A6X7D7_9PLEO</name>
<accession>A0A6A6X7D7</accession>
<dbReference type="InterPro" id="IPR001128">
    <property type="entry name" value="Cyt_P450"/>
</dbReference>
<dbReference type="GO" id="GO:0004497">
    <property type="term" value="F:monooxygenase activity"/>
    <property type="evidence" value="ECO:0007669"/>
    <property type="project" value="InterPro"/>
</dbReference>
<organism evidence="2 3">
    <name type="scientific">Melanomma pulvis-pyrius CBS 109.77</name>
    <dbReference type="NCBI Taxonomy" id="1314802"/>
    <lineage>
        <taxon>Eukaryota</taxon>
        <taxon>Fungi</taxon>
        <taxon>Dikarya</taxon>
        <taxon>Ascomycota</taxon>
        <taxon>Pezizomycotina</taxon>
        <taxon>Dothideomycetes</taxon>
        <taxon>Pleosporomycetidae</taxon>
        <taxon>Pleosporales</taxon>
        <taxon>Melanommataceae</taxon>
        <taxon>Melanomma</taxon>
    </lineage>
</organism>
<evidence type="ECO:0000313" key="2">
    <source>
        <dbReference type="EMBL" id="KAF2792269.1"/>
    </source>
</evidence>
<protein>
    <submittedName>
        <fullName evidence="2">Cytochrome P450</fullName>
    </submittedName>
</protein>
<dbReference type="PRINTS" id="PR00385">
    <property type="entry name" value="P450"/>
</dbReference>
<feature type="binding site" description="axial binding residue" evidence="1">
    <location>
        <position position="480"/>
    </location>
    <ligand>
        <name>heme</name>
        <dbReference type="ChEBI" id="CHEBI:30413"/>
    </ligand>
    <ligandPart>
        <name>Fe</name>
        <dbReference type="ChEBI" id="CHEBI:18248"/>
    </ligandPart>
</feature>
<dbReference type="GO" id="GO:0005506">
    <property type="term" value="F:iron ion binding"/>
    <property type="evidence" value="ECO:0007669"/>
    <property type="project" value="InterPro"/>
</dbReference>
<keyword evidence="1" id="KW-0408">Iron</keyword>
<dbReference type="CDD" id="cd11051">
    <property type="entry name" value="CYP59-like"/>
    <property type="match status" value="1"/>
</dbReference>
<evidence type="ECO:0000313" key="3">
    <source>
        <dbReference type="Proteomes" id="UP000799757"/>
    </source>
</evidence>
<dbReference type="Proteomes" id="UP000799757">
    <property type="component" value="Unassembled WGS sequence"/>
</dbReference>
<dbReference type="PRINTS" id="PR00463">
    <property type="entry name" value="EP450I"/>
</dbReference>
<keyword evidence="1" id="KW-0349">Heme</keyword>
<proteinExistence type="predicted"/>
<dbReference type="InterPro" id="IPR036396">
    <property type="entry name" value="Cyt_P450_sf"/>
</dbReference>
<dbReference type="AlphaFoldDB" id="A0A6A6X7D7"/>
<keyword evidence="3" id="KW-1185">Reference proteome</keyword>
<dbReference type="GO" id="GO:0020037">
    <property type="term" value="F:heme binding"/>
    <property type="evidence" value="ECO:0007669"/>
    <property type="project" value="InterPro"/>
</dbReference>
<dbReference type="PANTHER" id="PTHR24305">
    <property type="entry name" value="CYTOCHROME P450"/>
    <property type="match status" value="1"/>
</dbReference>
<gene>
    <name evidence="2" type="ORF">K505DRAFT_247023</name>
</gene>
<evidence type="ECO:0000256" key="1">
    <source>
        <dbReference type="PIRSR" id="PIRSR602401-1"/>
    </source>
</evidence>